<comment type="caution">
    <text evidence="6">Lacks conserved residue(s) required for the propagation of feature annotation.</text>
</comment>
<dbReference type="InterPro" id="IPR018499">
    <property type="entry name" value="Tetraspanin/Peripherin"/>
</dbReference>
<reference evidence="7 8" key="1">
    <citation type="journal article" date="2022" name="Front. Cell. Infect. Microbiol.">
        <title>The Genomes of Two Strains of Taenia crassiceps the Animal Model for the Study of Human Cysticercosis.</title>
        <authorList>
            <person name="Bobes R.J."/>
            <person name="Estrada K."/>
            <person name="Rios-Valencia D.G."/>
            <person name="Calderon-Gallegos A."/>
            <person name="de la Torre P."/>
            <person name="Carrero J.C."/>
            <person name="Sanchez-Flores A."/>
            <person name="Laclette J.P."/>
        </authorList>
    </citation>
    <scope>NUCLEOTIDE SEQUENCE [LARGE SCALE GENOMIC DNA]</scope>
    <source>
        <strain evidence="7">WFUcys</strain>
    </source>
</reference>
<organism evidence="7 8">
    <name type="scientific">Taenia crassiceps</name>
    <dbReference type="NCBI Taxonomy" id="6207"/>
    <lineage>
        <taxon>Eukaryota</taxon>
        <taxon>Metazoa</taxon>
        <taxon>Spiralia</taxon>
        <taxon>Lophotrochozoa</taxon>
        <taxon>Platyhelminthes</taxon>
        <taxon>Cestoda</taxon>
        <taxon>Eucestoda</taxon>
        <taxon>Cyclophyllidea</taxon>
        <taxon>Taeniidae</taxon>
        <taxon>Taenia</taxon>
    </lineage>
</organism>
<evidence type="ECO:0000256" key="1">
    <source>
        <dbReference type="ARBA" id="ARBA00004141"/>
    </source>
</evidence>
<accession>A0ABR4QLH7</accession>
<evidence type="ECO:0000256" key="2">
    <source>
        <dbReference type="ARBA" id="ARBA00006840"/>
    </source>
</evidence>
<gene>
    <name evidence="7" type="ORF">TcWFU_006134</name>
</gene>
<keyword evidence="8" id="KW-1185">Reference proteome</keyword>
<evidence type="ECO:0000256" key="3">
    <source>
        <dbReference type="ARBA" id="ARBA00022692"/>
    </source>
</evidence>
<protein>
    <recommendedName>
        <fullName evidence="6">Tetraspanin</fullName>
    </recommendedName>
</protein>
<comment type="caution">
    <text evidence="7">The sequence shown here is derived from an EMBL/GenBank/DDBJ whole genome shotgun (WGS) entry which is preliminary data.</text>
</comment>
<evidence type="ECO:0000256" key="6">
    <source>
        <dbReference type="RuleBase" id="RU361218"/>
    </source>
</evidence>
<dbReference type="Pfam" id="PF00335">
    <property type="entry name" value="Tetraspanin"/>
    <property type="match status" value="2"/>
</dbReference>
<keyword evidence="3 6" id="KW-0812">Transmembrane</keyword>
<dbReference type="PRINTS" id="PR00259">
    <property type="entry name" value="TMFOUR"/>
</dbReference>
<feature type="transmembrane region" description="Helical" evidence="6">
    <location>
        <begin position="12"/>
        <end position="37"/>
    </location>
</feature>
<feature type="transmembrane region" description="Helical" evidence="6">
    <location>
        <begin position="49"/>
        <end position="76"/>
    </location>
</feature>
<evidence type="ECO:0000313" key="7">
    <source>
        <dbReference type="EMBL" id="KAL5110496.1"/>
    </source>
</evidence>
<dbReference type="Gene3D" id="1.10.1450.10">
    <property type="entry name" value="Tetraspanin"/>
    <property type="match status" value="1"/>
</dbReference>
<keyword evidence="4 6" id="KW-1133">Transmembrane helix</keyword>
<dbReference type="EMBL" id="JAKROA010000002">
    <property type="protein sequence ID" value="KAL5110496.1"/>
    <property type="molecule type" value="Genomic_DNA"/>
</dbReference>
<sequence>MALSTSGKFLKYVLVGFNVLVLVAGLFCLGFGAYIFVRLGGEGQISEVHAVPIFLIIVGIIVFLVGLMGCCGALVLDAFMLKAIKETVETYFADAITTYENTESESLKSTLFTIQKTFGCCGGKNPSDWGVNDTLNFCCKGKAPCPDVRSQFTEGCGEAVEVALSRKGLVAALCGWILAKKAK</sequence>
<evidence type="ECO:0000256" key="5">
    <source>
        <dbReference type="ARBA" id="ARBA00023136"/>
    </source>
</evidence>
<comment type="similarity">
    <text evidence="2 6">Belongs to the tetraspanin (TM4SF) family.</text>
</comment>
<dbReference type="PIRSF" id="PIRSF002419">
    <property type="entry name" value="Tetraspanin"/>
    <property type="match status" value="1"/>
</dbReference>
<dbReference type="SUPFAM" id="SSF48652">
    <property type="entry name" value="Tetraspanin"/>
    <property type="match status" value="1"/>
</dbReference>
<comment type="subcellular location">
    <subcellularLocation>
        <location evidence="1 6">Membrane</location>
        <topology evidence="1 6">Multi-pass membrane protein</topology>
    </subcellularLocation>
</comment>
<dbReference type="CDD" id="cd03127">
    <property type="entry name" value="tetraspanin_LEL"/>
    <property type="match status" value="1"/>
</dbReference>
<evidence type="ECO:0000256" key="4">
    <source>
        <dbReference type="ARBA" id="ARBA00022989"/>
    </source>
</evidence>
<evidence type="ECO:0000313" key="8">
    <source>
        <dbReference type="Proteomes" id="UP001651158"/>
    </source>
</evidence>
<dbReference type="InterPro" id="IPR008952">
    <property type="entry name" value="Tetraspanin_EC2_sf"/>
</dbReference>
<dbReference type="InterPro" id="IPR000301">
    <property type="entry name" value="Tetraspanin_animals"/>
</dbReference>
<dbReference type="Proteomes" id="UP001651158">
    <property type="component" value="Unassembled WGS sequence"/>
</dbReference>
<keyword evidence="5 6" id="KW-0472">Membrane</keyword>
<name>A0ABR4QLH7_9CEST</name>
<proteinExistence type="inferred from homology"/>